<protein>
    <submittedName>
        <fullName evidence="3">Inhibitor_I29 domain-containing protein</fullName>
    </submittedName>
</protein>
<accession>A0A183G6U2</accession>
<keyword evidence="2" id="KW-1185">Reference proteome</keyword>
<evidence type="ECO:0000313" key="3">
    <source>
        <dbReference type="WBParaSite" id="HPBE_0001744101-mRNA-1"/>
    </source>
</evidence>
<dbReference type="Proteomes" id="UP000050761">
    <property type="component" value="Unassembled WGS sequence"/>
</dbReference>
<reference evidence="3" key="2">
    <citation type="submission" date="2019-09" db="UniProtKB">
        <authorList>
            <consortium name="WormBaseParasite"/>
        </authorList>
    </citation>
    <scope>IDENTIFICATION</scope>
</reference>
<proteinExistence type="predicted"/>
<dbReference type="WBParaSite" id="HPBE_0001744101-mRNA-1">
    <property type="protein sequence ID" value="HPBE_0001744101-mRNA-1"/>
    <property type="gene ID" value="HPBE_0001744101"/>
</dbReference>
<dbReference type="AlphaFoldDB" id="A0A183G6U2"/>
<evidence type="ECO:0000313" key="1">
    <source>
        <dbReference type="EMBL" id="VDP08871.1"/>
    </source>
</evidence>
<accession>A0A3P8ADF6</accession>
<organism evidence="2 3">
    <name type="scientific">Heligmosomoides polygyrus</name>
    <name type="common">Parasitic roundworm</name>
    <dbReference type="NCBI Taxonomy" id="6339"/>
    <lineage>
        <taxon>Eukaryota</taxon>
        <taxon>Metazoa</taxon>
        <taxon>Ecdysozoa</taxon>
        <taxon>Nematoda</taxon>
        <taxon>Chromadorea</taxon>
        <taxon>Rhabditida</taxon>
        <taxon>Rhabditina</taxon>
        <taxon>Rhabditomorpha</taxon>
        <taxon>Strongyloidea</taxon>
        <taxon>Heligmosomidae</taxon>
        <taxon>Heligmosomoides</taxon>
    </lineage>
</organism>
<evidence type="ECO:0000313" key="2">
    <source>
        <dbReference type="Proteomes" id="UP000050761"/>
    </source>
</evidence>
<name>A0A183G6U2_HELPZ</name>
<gene>
    <name evidence="1" type="ORF">HPBE_LOCUS17440</name>
</gene>
<dbReference type="EMBL" id="UZAH01030014">
    <property type="protein sequence ID" value="VDP08871.1"/>
    <property type="molecule type" value="Genomic_DNA"/>
</dbReference>
<reference evidence="1 2" key="1">
    <citation type="submission" date="2018-11" db="EMBL/GenBank/DDBJ databases">
        <authorList>
            <consortium name="Pathogen Informatics"/>
        </authorList>
    </citation>
    <scope>NUCLEOTIDE SEQUENCE [LARGE SCALE GENOMIC DNA]</scope>
</reference>
<sequence length="103" mass="11779">MCSIPALTVFVAYAPTSDYDDEDVEAFYVELEKFYRKITLTRSLPPYDVPGNQSPSGQFHNENDHIIISHKYSLTDGNSQNDHQLGPLHSCRLWEDTVMDNID</sequence>